<dbReference type="Proteomes" id="UP001212160">
    <property type="component" value="Unassembled WGS sequence"/>
</dbReference>
<dbReference type="PROSITE" id="PS50943">
    <property type="entry name" value="HTH_CROC1"/>
    <property type="match status" value="1"/>
</dbReference>
<dbReference type="Pfam" id="PF01381">
    <property type="entry name" value="HTH_3"/>
    <property type="match status" value="1"/>
</dbReference>
<dbReference type="SMART" id="SM00530">
    <property type="entry name" value="HTH_XRE"/>
    <property type="match status" value="1"/>
</dbReference>
<feature type="domain" description="HTH cro/C1-type" evidence="1">
    <location>
        <begin position="7"/>
        <end position="62"/>
    </location>
</feature>
<accession>A0AAW6DLC8</accession>
<protein>
    <submittedName>
        <fullName evidence="2">Helix-turn-helix transcriptional regulator</fullName>
    </submittedName>
</protein>
<sequence length="163" mass="18809">MTIGQRIKNRRLYLGLSVDEVALKLGKNRATIYRYEKDDIKDLPITVLEPLANVLETTPADLMGWDGSSDKGIENVFVNDSIENIIDNISAFSSTEKNHFKKYLKLVEVNRKKADNYIEQLLSIQQMDDDLSVMAAHERTDIKVTNEMRKHDDDIMMDDSEWE</sequence>
<organism evidence="2 3">
    <name type="scientific">Mediterraneibacter gnavus</name>
    <name type="common">Ruminococcus gnavus</name>
    <dbReference type="NCBI Taxonomy" id="33038"/>
    <lineage>
        <taxon>Bacteria</taxon>
        <taxon>Bacillati</taxon>
        <taxon>Bacillota</taxon>
        <taxon>Clostridia</taxon>
        <taxon>Lachnospirales</taxon>
        <taxon>Lachnospiraceae</taxon>
        <taxon>Mediterraneibacter</taxon>
    </lineage>
</organism>
<gene>
    <name evidence="2" type="ORF">PNW85_19425</name>
</gene>
<dbReference type="CDD" id="cd00093">
    <property type="entry name" value="HTH_XRE"/>
    <property type="match status" value="1"/>
</dbReference>
<proteinExistence type="predicted"/>
<dbReference type="SUPFAM" id="SSF47413">
    <property type="entry name" value="lambda repressor-like DNA-binding domains"/>
    <property type="match status" value="1"/>
</dbReference>
<dbReference type="GO" id="GO:0003677">
    <property type="term" value="F:DNA binding"/>
    <property type="evidence" value="ECO:0007669"/>
    <property type="project" value="InterPro"/>
</dbReference>
<evidence type="ECO:0000313" key="3">
    <source>
        <dbReference type="Proteomes" id="UP001212160"/>
    </source>
</evidence>
<dbReference type="RefSeq" id="WP_024852915.1">
    <property type="nucleotide sequence ID" value="NZ_JAQMLA010000127.1"/>
</dbReference>
<dbReference type="InterPro" id="IPR001387">
    <property type="entry name" value="Cro/C1-type_HTH"/>
</dbReference>
<reference evidence="2" key="1">
    <citation type="submission" date="2023-01" db="EMBL/GenBank/DDBJ databases">
        <title>Human gut microbiome strain richness.</title>
        <authorList>
            <person name="Chen-Liaw A."/>
        </authorList>
    </citation>
    <scope>NUCLEOTIDE SEQUENCE</scope>
    <source>
        <strain evidence="2">RTP21484st1_H11_RTP21484_190118</strain>
    </source>
</reference>
<name>A0AAW6DLC8_MEDGN</name>
<evidence type="ECO:0000259" key="1">
    <source>
        <dbReference type="PROSITE" id="PS50943"/>
    </source>
</evidence>
<dbReference type="Gene3D" id="1.10.260.40">
    <property type="entry name" value="lambda repressor-like DNA-binding domains"/>
    <property type="match status" value="1"/>
</dbReference>
<dbReference type="EMBL" id="JAQMLA010000127">
    <property type="protein sequence ID" value="MDB8688773.1"/>
    <property type="molecule type" value="Genomic_DNA"/>
</dbReference>
<dbReference type="InterPro" id="IPR010982">
    <property type="entry name" value="Lambda_DNA-bd_dom_sf"/>
</dbReference>
<comment type="caution">
    <text evidence="2">The sequence shown here is derived from an EMBL/GenBank/DDBJ whole genome shotgun (WGS) entry which is preliminary data.</text>
</comment>
<dbReference type="AlphaFoldDB" id="A0AAW6DLC8"/>
<evidence type="ECO:0000313" key="2">
    <source>
        <dbReference type="EMBL" id="MDB8688773.1"/>
    </source>
</evidence>